<sequence>MIRASIITATGTGTLLAFQLSSFHCGTRLLQAPSLKDDHGLAQWELNSTRLKIKECDSQISSILKEQQQLRNKISETNLEKGMENEVLPNQTRMCRRVP</sequence>
<dbReference type="AlphaFoldDB" id="A0A9Q1LM61"/>
<organism evidence="1 2">
    <name type="scientific">Anisodus acutangulus</name>
    <dbReference type="NCBI Taxonomy" id="402998"/>
    <lineage>
        <taxon>Eukaryota</taxon>
        <taxon>Viridiplantae</taxon>
        <taxon>Streptophyta</taxon>
        <taxon>Embryophyta</taxon>
        <taxon>Tracheophyta</taxon>
        <taxon>Spermatophyta</taxon>
        <taxon>Magnoliopsida</taxon>
        <taxon>eudicotyledons</taxon>
        <taxon>Gunneridae</taxon>
        <taxon>Pentapetalae</taxon>
        <taxon>asterids</taxon>
        <taxon>lamiids</taxon>
        <taxon>Solanales</taxon>
        <taxon>Solanaceae</taxon>
        <taxon>Solanoideae</taxon>
        <taxon>Hyoscyameae</taxon>
        <taxon>Anisodus</taxon>
    </lineage>
</organism>
<gene>
    <name evidence="1" type="ORF">K7X08_027667</name>
</gene>
<dbReference type="EMBL" id="JAJAGQ010000017">
    <property type="protein sequence ID" value="KAJ8538446.1"/>
    <property type="molecule type" value="Genomic_DNA"/>
</dbReference>
<comment type="caution">
    <text evidence="1">The sequence shown here is derived from an EMBL/GenBank/DDBJ whole genome shotgun (WGS) entry which is preliminary data.</text>
</comment>
<evidence type="ECO:0000313" key="2">
    <source>
        <dbReference type="Proteomes" id="UP001152561"/>
    </source>
</evidence>
<keyword evidence="2" id="KW-1185">Reference proteome</keyword>
<name>A0A9Q1LM61_9SOLA</name>
<protein>
    <submittedName>
        <fullName evidence="1">Uncharacterized protein</fullName>
    </submittedName>
</protein>
<accession>A0A9Q1LM61</accession>
<reference evidence="2" key="1">
    <citation type="journal article" date="2023" name="Proc. Natl. Acad. Sci. U.S.A.">
        <title>Genomic and structural basis for evolution of tropane alkaloid biosynthesis.</title>
        <authorList>
            <person name="Wanga Y.-J."/>
            <person name="Taina T."/>
            <person name="Yua J.-Y."/>
            <person name="Lia J."/>
            <person name="Xua B."/>
            <person name="Chenc J."/>
            <person name="D'Auriad J.C."/>
            <person name="Huanga J.-P."/>
            <person name="Huanga S.-X."/>
        </authorList>
    </citation>
    <scope>NUCLEOTIDE SEQUENCE [LARGE SCALE GENOMIC DNA]</scope>
    <source>
        <strain evidence="2">cv. KIB-2019</strain>
    </source>
</reference>
<dbReference type="Proteomes" id="UP001152561">
    <property type="component" value="Unassembled WGS sequence"/>
</dbReference>
<proteinExistence type="predicted"/>
<evidence type="ECO:0000313" key="1">
    <source>
        <dbReference type="EMBL" id="KAJ8538446.1"/>
    </source>
</evidence>
<dbReference type="OrthoDB" id="1738642at2759"/>